<evidence type="ECO:0000313" key="2">
    <source>
        <dbReference type="Proteomes" id="UP000185770"/>
    </source>
</evidence>
<organism evidence="1 2">
    <name type="scientific">Serratia marcescens</name>
    <dbReference type="NCBI Taxonomy" id="615"/>
    <lineage>
        <taxon>Bacteria</taxon>
        <taxon>Pseudomonadati</taxon>
        <taxon>Pseudomonadota</taxon>
        <taxon>Gammaproteobacteria</taxon>
        <taxon>Enterobacterales</taxon>
        <taxon>Yersiniaceae</taxon>
        <taxon>Serratia</taxon>
    </lineage>
</organism>
<dbReference type="OrthoDB" id="6636816at2"/>
<name>A0A1Q4NUZ3_SERMA</name>
<protein>
    <recommendedName>
        <fullName evidence="3">Nucleotidyltransferase family protein</fullName>
    </recommendedName>
</protein>
<dbReference type="AlphaFoldDB" id="A0A1Q4NUZ3"/>
<dbReference type="InterPro" id="IPR039498">
    <property type="entry name" value="NTP_transf_5"/>
</dbReference>
<dbReference type="RefSeq" id="WP_073534546.1">
    <property type="nucleotide sequence ID" value="NZ_MJAO01000030.1"/>
</dbReference>
<evidence type="ECO:0000313" key="1">
    <source>
        <dbReference type="EMBL" id="OKB64693.1"/>
    </source>
</evidence>
<gene>
    <name evidence="1" type="ORF">BHU62_21380</name>
</gene>
<dbReference type="EMBL" id="MJAO01000030">
    <property type="protein sequence ID" value="OKB64693.1"/>
    <property type="molecule type" value="Genomic_DNA"/>
</dbReference>
<reference evidence="1 2" key="1">
    <citation type="submission" date="2016-09" db="EMBL/GenBank/DDBJ databases">
        <title>Serratia marcescens MSU-97 and epiphytic antimycotic-producing bacteria.</title>
        <authorList>
            <person name="Matilla M.A."/>
        </authorList>
    </citation>
    <scope>NUCLEOTIDE SEQUENCE [LARGE SCALE GENOMIC DNA]</scope>
    <source>
        <strain evidence="1 2">MSU-97</strain>
    </source>
</reference>
<evidence type="ECO:0008006" key="3">
    <source>
        <dbReference type="Google" id="ProtNLM"/>
    </source>
</evidence>
<accession>A0A1Q4NUZ3</accession>
<dbReference type="Proteomes" id="UP000185770">
    <property type="component" value="Unassembled WGS sequence"/>
</dbReference>
<proteinExistence type="predicted"/>
<dbReference type="Pfam" id="PF14907">
    <property type="entry name" value="NTP_transf_5"/>
    <property type="match status" value="1"/>
</dbReference>
<comment type="caution">
    <text evidence="1">The sequence shown here is derived from an EMBL/GenBank/DDBJ whole genome shotgun (WGS) entry which is preliminary data.</text>
</comment>
<sequence length="340" mass="39127">MNTSADIKNMRVARDIIKNYLGNESLDGFDDVVSADLHFLGKHKLIPIWFDIICKNDAIGKLTRQMYYMLSSYVAHIRREQETKLCEMSALHNSFDEHGLHYAVRKGHALTSLYKDPTHRNYNDLDLLIIGADINQYLEILYSHGFVEGIYDHTNQKIINHSRFDLIKYRLSPDHHPHMVKLVDGVPVVVDLAFTSCWHSHSQADEFTLNNADTEMIEGIRCLSGSYLYLDTMFHLYRETRFINSLQGRSPFLLSYLDLILLRKNNPEPTFSEISEHVTLERDISALLSGDTDALLKHQITLADINSTSAFNLFSYMAKSFKKDSKEMIEQFKLASRAQG</sequence>